<comment type="caution">
    <text evidence="2">The sequence shown here is derived from an EMBL/GenBank/DDBJ whole genome shotgun (WGS) entry which is preliminary data.</text>
</comment>
<keyword evidence="1" id="KW-0472">Membrane</keyword>
<gene>
    <name evidence="2" type="ORF">DH17_02415</name>
</gene>
<keyword evidence="1" id="KW-0812">Transmembrane</keyword>
<proteinExistence type="predicted"/>
<accession>A0A0B2UBP1</accession>
<sequence>MITGNHQLKARKVYFDFAESSVCWMPNDPLCSHVANGINMLLPAGEFWFCRVFNKTLPFITDQTLKQEVIGFVRQEAAHARAHEKAQDFLRENGYDIQDPLNRAHFVFNILLGDKPFGLPLVKGEKLEEYWLLFRVGVIAAIEHFTGTIGQWTLDSKSWDNADPAMADLFRWHLAEEVEHRCVAYDLFEHLLTNKLGFYVSRQVIMAAVFPLFIFFLADFARSLGKQDLEHEDIQKLMRRGFFNFIREFEKTATQSDNLPTVKYLWKATLRWVSPKFNPIHEGDTEQALAYMARSPAVQYFEQMAQQPTQPATLS</sequence>
<dbReference type="GO" id="GO:0016787">
    <property type="term" value="F:hydrolase activity"/>
    <property type="evidence" value="ECO:0007669"/>
    <property type="project" value="UniProtKB-KW"/>
</dbReference>
<organism evidence="2 3">
    <name type="scientific">Acinetobacter oleivorans</name>
    <dbReference type="NCBI Taxonomy" id="1148157"/>
    <lineage>
        <taxon>Bacteria</taxon>
        <taxon>Pseudomonadati</taxon>
        <taxon>Pseudomonadota</taxon>
        <taxon>Gammaproteobacteria</taxon>
        <taxon>Moraxellales</taxon>
        <taxon>Moraxellaceae</taxon>
        <taxon>Acinetobacter</taxon>
    </lineage>
</organism>
<dbReference type="EMBL" id="JHQK01000012">
    <property type="protein sequence ID" value="KHN66517.1"/>
    <property type="molecule type" value="Genomic_DNA"/>
</dbReference>
<keyword evidence="1" id="KW-1133">Transmembrane helix</keyword>
<dbReference type="PIRSF" id="PIRSF007580">
    <property type="entry name" value="UCP07580"/>
    <property type="match status" value="1"/>
</dbReference>
<evidence type="ECO:0000313" key="2">
    <source>
        <dbReference type="EMBL" id="KHN66517.1"/>
    </source>
</evidence>
<dbReference type="AlphaFoldDB" id="A0A0B2UBP1"/>
<protein>
    <submittedName>
        <fullName evidence="2">Metal-dependent hydrolase</fullName>
    </submittedName>
</protein>
<evidence type="ECO:0000313" key="3">
    <source>
        <dbReference type="Proteomes" id="UP000031012"/>
    </source>
</evidence>
<name>A0A0B2UBP1_9GAMM</name>
<dbReference type="InterPro" id="IPR016516">
    <property type="entry name" value="UCP07580"/>
</dbReference>
<evidence type="ECO:0000256" key="1">
    <source>
        <dbReference type="SAM" id="Phobius"/>
    </source>
</evidence>
<dbReference type="Proteomes" id="UP000031012">
    <property type="component" value="Unassembled WGS sequence"/>
</dbReference>
<dbReference type="PANTHER" id="PTHR39456:SF1">
    <property type="entry name" value="METAL-DEPENDENT HYDROLASE"/>
    <property type="match status" value="1"/>
</dbReference>
<feature type="transmembrane region" description="Helical" evidence="1">
    <location>
        <begin position="196"/>
        <end position="218"/>
    </location>
</feature>
<dbReference type="PANTHER" id="PTHR39456">
    <property type="entry name" value="METAL-DEPENDENT HYDROLASE"/>
    <property type="match status" value="1"/>
</dbReference>
<keyword evidence="2" id="KW-0378">Hydrolase</keyword>
<dbReference type="Pfam" id="PF10118">
    <property type="entry name" value="Metal_hydrol"/>
    <property type="match status" value="1"/>
</dbReference>
<reference evidence="2 3" key="1">
    <citation type="submission" date="2014-03" db="EMBL/GenBank/DDBJ databases">
        <title>Genome sequence of the diesel-degrader and plant-growth promoter Acinetobacter oleivorans PF-1 isolated from the roots of poplar tree.</title>
        <authorList>
            <person name="Gkorezis P."/>
            <person name="van Hamme J."/>
            <person name="Rineau F."/>
            <person name="Vangronsveld J."/>
            <person name="Francetti A."/>
        </authorList>
    </citation>
    <scope>NUCLEOTIDE SEQUENCE [LARGE SCALE GENOMIC DNA]</scope>
    <source>
        <strain evidence="2 3">PF1</strain>
    </source>
</reference>